<dbReference type="PANTHER" id="PTHR23346:SF19">
    <property type="entry name" value="PROTEASOME ADAPTER AND SCAFFOLD PROTEIN ECM29"/>
    <property type="match status" value="1"/>
</dbReference>
<sequence>MNLETLLLSNCQAEQSEVRFCAVRWATCLFGSQHCPSRFICMLGAADARLDIRELALEGLYLGKGEGQIISQNLDRKYPLLGGILEYILTQQPRLLESSERREQKLLFPSEMYVAMIKFLLNCFVSELAQNKSLGTSSDFLSSVERMCLLLEHAMALEGSFELHSTVSKALVTIGSHLPEMIASHFALRVPWLKQLLNHMDWDTRESAARLLGIASSALPNPASCDLICELVSSIRGANKLRFEAQHGALSAIGYVTANSVYRTLSIPEELFQNTLKCLIDVVSSESGTLASIAMQALGHIGLCAPLPSAEEILFAAGEALSFLWGGVPVTAHEILKTNYTSLSMSSNFLTGDMNLSLSNFSPIENSGDSEDAHIAVRDTITKKLFNDLLYSNRKEERCAGTVWLVSLTMYCGHHSAIQQMLPEIQEAFSHLLGEQNELTQELASQGMSIVYELGDESMKKNLVDSLVGTLTGSGKRKRAIKLVEDSEVFQEGAIGESLSGGKLSTYKELCNLANEMGQPDLIYKFMDLANHQASLNSKRGAAFGFSKIAKQAGNAIQPHLSSLIPRLVRYQYDPDKNVQDAMSSIWKALVADPKRTIDENLDLIFDDLLIQCGSRLWRLREASCLALSDIIQGRKFDQVGKYLKKIWTAAF</sequence>
<dbReference type="SUPFAM" id="SSF48371">
    <property type="entry name" value="ARM repeat"/>
    <property type="match status" value="2"/>
</dbReference>
<feature type="domain" description="Proteasome component Ecm29 N-terminal" evidence="2">
    <location>
        <begin position="2"/>
        <end position="44"/>
    </location>
</feature>
<evidence type="ECO:0000313" key="4">
    <source>
        <dbReference type="EMBL" id="GKV53417.1"/>
    </source>
</evidence>
<protein>
    <recommendedName>
        <fullName evidence="6">ARM repeat superfamily protein</fullName>
    </recommendedName>
</protein>
<keyword evidence="1" id="KW-0677">Repeat</keyword>
<feature type="non-terminal residue" evidence="4">
    <location>
        <position position="652"/>
    </location>
</feature>
<dbReference type="Pfam" id="PF13001">
    <property type="entry name" value="ECM29_N"/>
    <property type="match status" value="1"/>
</dbReference>
<reference evidence="4 5" key="1">
    <citation type="journal article" date="2021" name="Commun. Biol.">
        <title>The genome of Shorea leprosula (Dipterocarpaceae) highlights the ecological relevance of drought in aseasonal tropical rainforests.</title>
        <authorList>
            <person name="Ng K.K.S."/>
            <person name="Kobayashi M.J."/>
            <person name="Fawcett J.A."/>
            <person name="Hatakeyama M."/>
            <person name="Paape T."/>
            <person name="Ng C.H."/>
            <person name="Ang C.C."/>
            <person name="Tnah L.H."/>
            <person name="Lee C.T."/>
            <person name="Nishiyama T."/>
            <person name="Sese J."/>
            <person name="O'Brien M.J."/>
            <person name="Copetti D."/>
            <person name="Mohd Noor M.I."/>
            <person name="Ong R.C."/>
            <person name="Putra M."/>
            <person name="Sireger I.Z."/>
            <person name="Indrioko S."/>
            <person name="Kosugi Y."/>
            <person name="Izuno A."/>
            <person name="Isagi Y."/>
            <person name="Lee S.L."/>
            <person name="Shimizu K.K."/>
        </authorList>
    </citation>
    <scope>NUCLEOTIDE SEQUENCE [LARGE SCALE GENOMIC DNA]</scope>
    <source>
        <strain evidence="4">214</strain>
    </source>
</reference>
<keyword evidence="5" id="KW-1185">Reference proteome</keyword>
<proteinExistence type="predicted"/>
<dbReference type="InterPro" id="IPR011989">
    <property type="entry name" value="ARM-like"/>
</dbReference>
<dbReference type="PANTHER" id="PTHR23346">
    <property type="entry name" value="TRANSLATIONAL ACTIVATOR GCN1-RELATED"/>
    <property type="match status" value="1"/>
</dbReference>
<dbReference type="InterPro" id="IPR055444">
    <property type="entry name" value="ARM_ECM29"/>
</dbReference>
<dbReference type="Gene3D" id="1.25.10.10">
    <property type="entry name" value="Leucine-rich Repeat Variant"/>
    <property type="match status" value="2"/>
</dbReference>
<dbReference type="InterPro" id="IPR016024">
    <property type="entry name" value="ARM-type_fold"/>
</dbReference>
<dbReference type="InterPro" id="IPR024372">
    <property type="entry name" value="Ecm29_N"/>
</dbReference>
<dbReference type="EMBL" id="BPVZ01001350">
    <property type="protein sequence ID" value="GKV53417.1"/>
    <property type="molecule type" value="Genomic_DNA"/>
</dbReference>
<dbReference type="GO" id="GO:0060090">
    <property type="term" value="F:molecular adaptor activity"/>
    <property type="evidence" value="ECO:0007669"/>
    <property type="project" value="InterPro"/>
</dbReference>
<dbReference type="GO" id="GO:0043248">
    <property type="term" value="P:proteasome assembly"/>
    <property type="evidence" value="ECO:0007669"/>
    <property type="project" value="InterPro"/>
</dbReference>
<feature type="domain" description="ECM29 ARM-like repeats" evidence="3">
    <location>
        <begin position="170"/>
        <end position="263"/>
    </location>
</feature>
<comment type="caution">
    <text evidence="4">The sequence shown here is derived from an EMBL/GenBank/DDBJ whole genome shotgun (WGS) entry which is preliminary data.</text>
</comment>
<dbReference type="Proteomes" id="UP001054252">
    <property type="component" value="Unassembled WGS sequence"/>
</dbReference>
<organism evidence="4 5">
    <name type="scientific">Rubroshorea leprosula</name>
    <dbReference type="NCBI Taxonomy" id="152421"/>
    <lineage>
        <taxon>Eukaryota</taxon>
        <taxon>Viridiplantae</taxon>
        <taxon>Streptophyta</taxon>
        <taxon>Embryophyta</taxon>
        <taxon>Tracheophyta</taxon>
        <taxon>Spermatophyta</taxon>
        <taxon>Magnoliopsida</taxon>
        <taxon>eudicotyledons</taxon>
        <taxon>Gunneridae</taxon>
        <taxon>Pentapetalae</taxon>
        <taxon>rosids</taxon>
        <taxon>malvids</taxon>
        <taxon>Malvales</taxon>
        <taxon>Dipterocarpaceae</taxon>
        <taxon>Rubroshorea</taxon>
    </lineage>
</organism>
<evidence type="ECO:0000259" key="2">
    <source>
        <dbReference type="Pfam" id="PF13001"/>
    </source>
</evidence>
<dbReference type="GO" id="GO:0005634">
    <property type="term" value="C:nucleus"/>
    <property type="evidence" value="ECO:0007669"/>
    <property type="project" value="TreeGrafter"/>
</dbReference>
<evidence type="ECO:0000313" key="5">
    <source>
        <dbReference type="Proteomes" id="UP001054252"/>
    </source>
</evidence>
<evidence type="ECO:0000256" key="1">
    <source>
        <dbReference type="ARBA" id="ARBA00022737"/>
    </source>
</evidence>
<evidence type="ECO:0008006" key="6">
    <source>
        <dbReference type="Google" id="ProtNLM"/>
    </source>
</evidence>
<dbReference type="GO" id="GO:0036503">
    <property type="term" value="P:ERAD pathway"/>
    <property type="evidence" value="ECO:0007669"/>
    <property type="project" value="TreeGrafter"/>
</dbReference>
<name>A0AAV5MYF2_9ROSI</name>
<dbReference type="Pfam" id="PF23702">
    <property type="entry name" value="ARM_ECM29"/>
    <property type="match status" value="1"/>
</dbReference>
<evidence type="ECO:0000259" key="3">
    <source>
        <dbReference type="Pfam" id="PF23702"/>
    </source>
</evidence>
<gene>
    <name evidence="4" type="ORF">SLEP1_g59944</name>
</gene>
<dbReference type="AlphaFoldDB" id="A0AAV5MYF2"/>
<accession>A0AAV5MYF2</accession>
<dbReference type="GO" id="GO:0005737">
    <property type="term" value="C:cytoplasm"/>
    <property type="evidence" value="ECO:0007669"/>
    <property type="project" value="TreeGrafter"/>
</dbReference>